<feature type="compositionally biased region" description="Polar residues" evidence="1">
    <location>
        <begin position="1"/>
        <end position="24"/>
    </location>
</feature>
<sequence>MLNLQPESNTAERLNPIERQSISSHSRKQASIFIRLSLCMSSSYKTFRQKRRANQSRKKDIKRGHLPSISLQKLRVLLGKEDGLGTFNGHSQRSSSCYSEQVKSLRGAAPRVAEPRVRFYIARP</sequence>
<proteinExistence type="predicted"/>
<organism evidence="2 3">
    <name type="scientific">Nephila pilipes</name>
    <name type="common">Giant wood spider</name>
    <name type="synonym">Nephila maculata</name>
    <dbReference type="NCBI Taxonomy" id="299642"/>
    <lineage>
        <taxon>Eukaryota</taxon>
        <taxon>Metazoa</taxon>
        <taxon>Ecdysozoa</taxon>
        <taxon>Arthropoda</taxon>
        <taxon>Chelicerata</taxon>
        <taxon>Arachnida</taxon>
        <taxon>Araneae</taxon>
        <taxon>Araneomorphae</taxon>
        <taxon>Entelegynae</taxon>
        <taxon>Araneoidea</taxon>
        <taxon>Nephilidae</taxon>
        <taxon>Nephila</taxon>
    </lineage>
</organism>
<dbReference type="OrthoDB" id="10412666at2759"/>
<keyword evidence="3" id="KW-1185">Reference proteome</keyword>
<accession>A0A8X6IP97</accession>
<reference evidence="2" key="1">
    <citation type="submission" date="2020-08" db="EMBL/GenBank/DDBJ databases">
        <title>Multicomponent nature underlies the extraordinary mechanical properties of spider dragline silk.</title>
        <authorList>
            <person name="Kono N."/>
            <person name="Nakamura H."/>
            <person name="Mori M."/>
            <person name="Yoshida Y."/>
            <person name="Ohtoshi R."/>
            <person name="Malay A.D."/>
            <person name="Moran D.A.P."/>
            <person name="Tomita M."/>
            <person name="Numata K."/>
            <person name="Arakawa K."/>
        </authorList>
    </citation>
    <scope>NUCLEOTIDE SEQUENCE</scope>
</reference>
<evidence type="ECO:0000313" key="2">
    <source>
        <dbReference type="EMBL" id="GFS53605.1"/>
    </source>
</evidence>
<dbReference type="Proteomes" id="UP000887013">
    <property type="component" value="Unassembled WGS sequence"/>
</dbReference>
<dbReference type="EMBL" id="BMAW01092194">
    <property type="protein sequence ID" value="GFS53605.1"/>
    <property type="molecule type" value="Genomic_DNA"/>
</dbReference>
<protein>
    <submittedName>
        <fullName evidence="2">Uncharacterized protein</fullName>
    </submittedName>
</protein>
<name>A0A8X6IP97_NEPPI</name>
<comment type="caution">
    <text evidence="2">The sequence shown here is derived from an EMBL/GenBank/DDBJ whole genome shotgun (WGS) entry which is preliminary data.</text>
</comment>
<evidence type="ECO:0000313" key="3">
    <source>
        <dbReference type="Proteomes" id="UP000887013"/>
    </source>
</evidence>
<dbReference type="AlphaFoldDB" id="A0A8X6IP97"/>
<feature type="region of interest" description="Disordered" evidence="1">
    <location>
        <begin position="1"/>
        <end position="28"/>
    </location>
</feature>
<gene>
    <name evidence="2" type="ORF">NPIL_525511</name>
</gene>
<evidence type="ECO:0000256" key="1">
    <source>
        <dbReference type="SAM" id="MobiDB-lite"/>
    </source>
</evidence>